<dbReference type="Pfam" id="PF12973">
    <property type="entry name" value="Cupin_7"/>
    <property type="match status" value="1"/>
</dbReference>
<protein>
    <submittedName>
        <fullName evidence="2">Allophanate hydrolase</fullName>
    </submittedName>
</protein>
<evidence type="ECO:0000313" key="3">
    <source>
        <dbReference type="Proteomes" id="UP000234881"/>
    </source>
</evidence>
<dbReference type="OrthoDB" id="7506908at2"/>
<proteinExistence type="predicted"/>
<dbReference type="SUPFAM" id="SSF51182">
    <property type="entry name" value="RmlC-like cupins"/>
    <property type="match status" value="1"/>
</dbReference>
<reference evidence="2 3" key="1">
    <citation type="submission" date="2018-01" db="EMBL/GenBank/DDBJ databases">
        <title>The draft genome sequence of Cohaesibacter sp. H1304.</title>
        <authorList>
            <person name="Wang N.-N."/>
            <person name="Du Z.-J."/>
        </authorList>
    </citation>
    <scope>NUCLEOTIDE SEQUENCE [LARGE SCALE GENOMIC DNA]</scope>
    <source>
        <strain evidence="2 3">H1304</strain>
    </source>
</reference>
<organism evidence="2 3">
    <name type="scientific">Cohaesibacter celericrescens</name>
    <dbReference type="NCBI Taxonomy" id="2067669"/>
    <lineage>
        <taxon>Bacteria</taxon>
        <taxon>Pseudomonadati</taxon>
        <taxon>Pseudomonadota</taxon>
        <taxon>Alphaproteobacteria</taxon>
        <taxon>Hyphomicrobiales</taxon>
        <taxon>Cohaesibacteraceae</taxon>
    </lineage>
</organism>
<comment type="caution">
    <text evidence="2">The sequence shown here is derived from an EMBL/GenBank/DDBJ whole genome shotgun (WGS) entry which is preliminary data.</text>
</comment>
<feature type="domain" description="ChrR-like cupin" evidence="1">
    <location>
        <begin position="18"/>
        <end position="103"/>
    </location>
</feature>
<accession>A0A2N5XMM5</accession>
<keyword evidence="3" id="KW-1185">Reference proteome</keyword>
<evidence type="ECO:0000259" key="1">
    <source>
        <dbReference type="Pfam" id="PF12973"/>
    </source>
</evidence>
<dbReference type="RefSeq" id="WP_101535379.1">
    <property type="nucleotide sequence ID" value="NZ_JBFHIU010000013.1"/>
</dbReference>
<dbReference type="Gene3D" id="2.60.120.10">
    <property type="entry name" value="Jelly Rolls"/>
    <property type="match status" value="1"/>
</dbReference>
<dbReference type="Proteomes" id="UP000234881">
    <property type="component" value="Unassembled WGS sequence"/>
</dbReference>
<evidence type="ECO:0000313" key="2">
    <source>
        <dbReference type="EMBL" id="PLW75677.1"/>
    </source>
</evidence>
<gene>
    <name evidence="2" type="ORF">C0081_18735</name>
</gene>
<dbReference type="InterPro" id="IPR014710">
    <property type="entry name" value="RmlC-like_jellyroll"/>
</dbReference>
<dbReference type="EMBL" id="PKUQ01000047">
    <property type="protein sequence ID" value="PLW75677.1"/>
    <property type="molecule type" value="Genomic_DNA"/>
</dbReference>
<dbReference type="GO" id="GO:0016787">
    <property type="term" value="F:hydrolase activity"/>
    <property type="evidence" value="ECO:0007669"/>
    <property type="project" value="UniProtKB-KW"/>
</dbReference>
<dbReference type="AlphaFoldDB" id="A0A2N5XMM5"/>
<name>A0A2N5XMM5_9HYPH</name>
<dbReference type="InterPro" id="IPR025979">
    <property type="entry name" value="ChrR-like_cupin_dom"/>
</dbReference>
<keyword evidence="2" id="KW-0378">Hydrolase</keyword>
<dbReference type="InterPro" id="IPR011051">
    <property type="entry name" value="RmlC_Cupin_sf"/>
</dbReference>
<sequence length="115" mass="12514">MTNSIMHADFMAGGWRNCSFEAFHPGVEICWLHQEVDGSAAALLRYAKGASVPRHSHPGIETIVVLEGAQTDDTGHYQEGALVINPIGTTHSVRSDEGCVILIIWSKPVQFIDAK</sequence>